<organism evidence="7">
    <name type="scientific">mine drainage metagenome</name>
    <dbReference type="NCBI Taxonomy" id="410659"/>
    <lineage>
        <taxon>unclassified sequences</taxon>
        <taxon>metagenomes</taxon>
        <taxon>ecological metagenomes</taxon>
    </lineage>
</organism>
<evidence type="ECO:0000256" key="2">
    <source>
        <dbReference type="ARBA" id="ARBA00022722"/>
    </source>
</evidence>
<keyword evidence="2" id="KW-0540">Nuclease</keyword>
<reference evidence="7" key="1">
    <citation type="submission" date="2016-10" db="EMBL/GenBank/DDBJ databases">
        <title>Sequence of Gallionella enrichment culture.</title>
        <authorList>
            <person name="Poehlein A."/>
            <person name="Muehling M."/>
            <person name="Daniel R."/>
        </authorList>
    </citation>
    <scope>NUCLEOTIDE SEQUENCE</scope>
</reference>
<accession>A0A1J5RJZ9</accession>
<comment type="caution">
    <text evidence="7">The sequence shown here is derived from an EMBL/GenBank/DDBJ whole genome shotgun (WGS) entry which is preliminary data.</text>
</comment>
<feature type="region of interest" description="Disordered" evidence="5">
    <location>
        <begin position="563"/>
        <end position="588"/>
    </location>
</feature>
<sequence>MQPQFNSDLDKRAYAKQMRMWHQPNVTPEVIAAVNEPLYRPFVASTLAKVPVEFHPTILTEYVARSIDGANQQTNTWLRESTEEAFAGAGFSLTASDDEISRYADNQADMVRSILASQLLTTPEAILGWIESVCNSAGINAPKQNKLMSKIERVRDAKWWRRSISRQIMQRREAGAIKMGLVNSRKGLYISDHGLERQRQRNKRSRDWLQGSEMVNELGEAIALEDIFNAGVSNPKVRFVEMAIRAKGYEFYAKQIGYIGLFLTTTCPSRMHERHRKTGRHNKKYDNTTPKQAHQYLCHQWVKARAAFKREGIEPLFIRIAEPHHDATPHWHMLVFVKPEHQEKLIEIMRHYALEHDGNERGAKETRFEVKTIDPNKGSAVGYIIKYIGKNIDGTGMGLDYESDGQDVTTTVERVTAWARLWGIRQFQFSEHCPVTIYRELRKIRTMPTIEAMQPHWTAASEKGDFHGFINAMTIAPMKLWTEPQPSSRYQDEVIDAIRGIELNGERLETRVHTWVLRKKDGLIVPWTSVNNCTELGVNRQKNKAVYGAYHTQNGFEEFKGKYKEPKNANDNYTNENRLQVEGSSHVQ</sequence>
<dbReference type="GO" id="GO:0016787">
    <property type="term" value="F:hydrolase activity"/>
    <property type="evidence" value="ECO:0007669"/>
    <property type="project" value="UniProtKB-KW"/>
</dbReference>
<dbReference type="Pfam" id="PF05840">
    <property type="entry name" value="Phage_GPA"/>
    <property type="match status" value="1"/>
</dbReference>
<evidence type="ECO:0000256" key="3">
    <source>
        <dbReference type="ARBA" id="ARBA00022759"/>
    </source>
</evidence>
<dbReference type="EMBL" id="MLJW01000232">
    <property type="protein sequence ID" value="OIQ92428.1"/>
    <property type="molecule type" value="Genomic_DNA"/>
</dbReference>
<dbReference type="GO" id="GO:0006260">
    <property type="term" value="P:DNA replication"/>
    <property type="evidence" value="ECO:0007669"/>
    <property type="project" value="UniProtKB-KW"/>
</dbReference>
<feature type="domain" description="Replication gene A protein-like" evidence="6">
    <location>
        <begin position="140"/>
        <end position="394"/>
    </location>
</feature>
<proteinExistence type="predicted"/>
<gene>
    <name evidence="7" type="ORF">GALL_256490</name>
</gene>
<dbReference type="GO" id="GO:0004519">
    <property type="term" value="F:endonuclease activity"/>
    <property type="evidence" value="ECO:0007669"/>
    <property type="project" value="UniProtKB-KW"/>
</dbReference>
<evidence type="ECO:0000256" key="4">
    <source>
        <dbReference type="ARBA" id="ARBA00022801"/>
    </source>
</evidence>
<keyword evidence="3" id="KW-0255">Endonuclease</keyword>
<evidence type="ECO:0000259" key="6">
    <source>
        <dbReference type="Pfam" id="PF05840"/>
    </source>
</evidence>
<evidence type="ECO:0000256" key="1">
    <source>
        <dbReference type="ARBA" id="ARBA00022705"/>
    </source>
</evidence>
<dbReference type="AlphaFoldDB" id="A0A1J5RJZ9"/>
<name>A0A1J5RJZ9_9ZZZZ</name>
<protein>
    <submittedName>
        <fullName evidence="7">Bacteriophage replication protein A</fullName>
    </submittedName>
</protein>
<evidence type="ECO:0000313" key="7">
    <source>
        <dbReference type="EMBL" id="OIQ92428.1"/>
    </source>
</evidence>
<keyword evidence="4" id="KW-0378">Hydrolase</keyword>
<evidence type="ECO:0000256" key="5">
    <source>
        <dbReference type="SAM" id="MobiDB-lite"/>
    </source>
</evidence>
<feature type="compositionally biased region" description="Polar residues" evidence="5">
    <location>
        <begin position="569"/>
        <end position="588"/>
    </location>
</feature>
<dbReference type="InterPro" id="IPR008766">
    <property type="entry name" value="Replication_gene_A-like"/>
</dbReference>
<keyword evidence="1" id="KW-0235">DNA replication</keyword>